<dbReference type="EMBL" id="CAFBMG010000103">
    <property type="protein sequence ID" value="CAB4908096.1"/>
    <property type="molecule type" value="Genomic_DNA"/>
</dbReference>
<evidence type="ECO:0000313" key="1">
    <source>
        <dbReference type="EMBL" id="CAB4908096.1"/>
    </source>
</evidence>
<gene>
    <name evidence="1" type="ORF">UFOPK3519_01234</name>
</gene>
<sequence>MVRQDHLFVFVRAYAVLGLGKFGDLFDYRQIESGTGQNAEIVRNT</sequence>
<organism evidence="1">
    <name type="scientific">freshwater metagenome</name>
    <dbReference type="NCBI Taxonomy" id="449393"/>
    <lineage>
        <taxon>unclassified sequences</taxon>
        <taxon>metagenomes</taxon>
        <taxon>ecological metagenomes</taxon>
    </lineage>
</organism>
<name>A0A6J7GM43_9ZZZZ</name>
<proteinExistence type="predicted"/>
<reference evidence="1" key="1">
    <citation type="submission" date="2020-05" db="EMBL/GenBank/DDBJ databases">
        <authorList>
            <person name="Chiriac C."/>
            <person name="Salcher M."/>
            <person name="Ghai R."/>
            <person name="Kavagutti S V."/>
        </authorList>
    </citation>
    <scope>NUCLEOTIDE SEQUENCE</scope>
</reference>
<dbReference type="AlphaFoldDB" id="A0A6J7GM43"/>
<protein>
    <submittedName>
        <fullName evidence="1">Unannotated protein</fullName>
    </submittedName>
</protein>
<accession>A0A6J7GM43</accession>